<evidence type="ECO:0000313" key="7">
    <source>
        <dbReference type="EMBL" id="KAK9907280.1"/>
    </source>
</evidence>
<accession>A0ABR2YK78</accession>
<comment type="similarity">
    <text evidence="2">Belongs to the glycosyltransferase 47 family.</text>
</comment>
<feature type="chain" id="PRO_5045640579" description="Exostosin GT47 domain-containing protein" evidence="5">
    <location>
        <begin position="28"/>
        <end position="561"/>
    </location>
</feature>
<organism evidence="7 8">
    <name type="scientific">Coccomyxa subellipsoidea</name>
    <dbReference type="NCBI Taxonomy" id="248742"/>
    <lineage>
        <taxon>Eukaryota</taxon>
        <taxon>Viridiplantae</taxon>
        <taxon>Chlorophyta</taxon>
        <taxon>core chlorophytes</taxon>
        <taxon>Trebouxiophyceae</taxon>
        <taxon>Trebouxiophyceae incertae sedis</taxon>
        <taxon>Coccomyxaceae</taxon>
        <taxon>Coccomyxa</taxon>
    </lineage>
</organism>
<evidence type="ECO:0000256" key="2">
    <source>
        <dbReference type="ARBA" id="ARBA00010271"/>
    </source>
</evidence>
<feature type="region of interest" description="Disordered" evidence="4">
    <location>
        <begin position="53"/>
        <end position="73"/>
    </location>
</feature>
<dbReference type="Pfam" id="PF03016">
    <property type="entry name" value="Exostosin_GT47"/>
    <property type="match status" value="1"/>
</dbReference>
<feature type="signal peptide" evidence="5">
    <location>
        <begin position="1"/>
        <end position="27"/>
    </location>
</feature>
<name>A0ABR2YK78_9CHLO</name>
<dbReference type="InterPro" id="IPR004263">
    <property type="entry name" value="Exostosin"/>
</dbReference>
<evidence type="ECO:0000256" key="1">
    <source>
        <dbReference type="ARBA" id="ARBA00004323"/>
    </source>
</evidence>
<dbReference type="EMBL" id="JALJOT010000009">
    <property type="protein sequence ID" value="KAK9907280.1"/>
    <property type="molecule type" value="Genomic_DNA"/>
</dbReference>
<keyword evidence="5" id="KW-0732">Signal</keyword>
<evidence type="ECO:0000256" key="4">
    <source>
        <dbReference type="SAM" id="MobiDB-lite"/>
    </source>
</evidence>
<reference evidence="7 8" key="1">
    <citation type="journal article" date="2024" name="Nat. Commun.">
        <title>Phylogenomics reveals the evolutionary origins of lichenization in chlorophyte algae.</title>
        <authorList>
            <person name="Puginier C."/>
            <person name="Libourel C."/>
            <person name="Otte J."/>
            <person name="Skaloud P."/>
            <person name="Haon M."/>
            <person name="Grisel S."/>
            <person name="Petersen M."/>
            <person name="Berrin J.G."/>
            <person name="Delaux P.M."/>
            <person name="Dal Grande F."/>
            <person name="Keller J."/>
        </authorList>
    </citation>
    <scope>NUCLEOTIDE SEQUENCE [LARGE SCALE GENOMIC DNA]</scope>
    <source>
        <strain evidence="7 8">SAG 216-7</strain>
    </source>
</reference>
<sequence length="561" mass="62732">MGPRGRACHTILVLAFAVLHQADWSQGAGGGGAKILEPFQRPDHDIPHMLAFGSDVGKTGRQKPHQCLRRSDRPPQATCKIHILDLSDIAAKLRLPGCREDDFVVDPLEGHILPHPRLVTGKRGVGKPVNGTGWMYPYQYSAHSQSHWAGPWYAHETLRTSGNAATTLNSADTVFVYDYCYLMRVLADQQASEHWWLKGRYKSEENYASLLLQLYRAVMSLPRWQKSGGRDFVFYHSHPSLILGSEAEHAAFLGTICGNFQWATMLVAEQGQRWLCSSYNPRSTLIVPYSFKDVGVGQAMAENSRRSTLLFFRGGCYSSKPGNVGLVLRRSVVTGLRELGEADIDLCCHGADAPPKVACTDVNFKQNAQHTQPRAELLKDMARSQFCLIMPGSRQSSGHLADAFFTGCIPVFLGGPFHTLPLAHLINYPAIGVFMNATIVPLPWWPKREGLIFKWALTARAGMEDRTHPRWWYPDVLENLLVPVDSMGAVSEKLRSITKEQIAHKREALLAYRHLFTFNERPTHPLAASDVVSEMMCTYAKLGRRRRRRPIVPHPPIPAGL</sequence>
<gene>
    <name evidence="7" type="ORF">WJX75_000580</name>
</gene>
<keyword evidence="3" id="KW-0333">Golgi apparatus</keyword>
<comment type="subcellular location">
    <subcellularLocation>
        <location evidence="1">Golgi apparatus membrane</location>
        <topology evidence="1">Single-pass type II membrane protein</topology>
    </subcellularLocation>
</comment>
<dbReference type="PANTHER" id="PTHR11062:SF281">
    <property type="entry name" value="EXOSTOSIN-LIKE 2"/>
    <property type="match status" value="1"/>
</dbReference>
<evidence type="ECO:0000259" key="6">
    <source>
        <dbReference type="Pfam" id="PF03016"/>
    </source>
</evidence>
<proteinExistence type="inferred from homology"/>
<comment type="caution">
    <text evidence="7">The sequence shown here is derived from an EMBL/GenBank/DDBJ whole genome shotgun (WGS) entry which is preliminary data.</text>
</comment>
<dbReference type="Proteomes" id="UP001491310">
    <property type="component" value="Unassembled WGS sequence"/>
</dbReference>
<dbReference type="InterPro" id="IPR040911">
    <property type="entry name" value="Exostosin_GT47"/>
</dbReference>
<evidence type="ECO:0000256" key="3">
    <source>
        <dbReference type="ARBA" id="ARBA00023034"/>
    </source>
</evidence>
<feature type="domain" description="Exostosin GT47" evidence="6">
    <location>
        <begin position="150"/>
        <end position="438"/>
    </location>
</feature>
<keyword evidence="8" id="KW-1185">Reference proteome</keyword>
<protein>
    <recommendedName>
        <fullName evidence="6">Exostosin GT47 domain-containing protein</fullName>
    </recommendedName>
</protein>
<dbReference type="PANTHER" id="PTHR11062">
    <property type="entry name" value="EXOSTOSIN HEPARAN SULFATE GLYCOSYLTRANSFERASE -RELATED"/>
    <property type="match status" value="1"/>
</dbReference>
<evidence type="ECO:0000313" key="8">
    <source>
        <dbReference type="Proteomes" id="UP001491310"/>
    </source>
</evidence>
<evidence type="ECO:0000256" key="5">
    <source>
        <dbReference type="SAM" id="SignalP"/>
    </source>
</evidence>